<reference evidence="2 3" key="1">
    <citation type="submission" date="2020-08" db="EMBL/GenBank/DDBJ databases">
        <title>Genomic Encyclopedia of Type Strains, Phase IV (KMG-IV): sequencing the most valuable type-strain genomes for metagenomic binning, comparative biology and taxonomic classification.</title>
        <authorList>
            <person name="Goeker M."/>
        </authorList>
    </citation>
    <scope>NUCLEOTIDE SEQUENCE [LARGE SCALE GENOMIC DNA]</scope>
    <source>
        <strain evidence="2 3">DSM 105434</strain>
    </source>
</reference>
<sequence length="249" mass="25218">MMGALSLLLFVLVPAGTTVLGGVLATLRPPGERWRSAFQHFAAGAVFAAVAGELLPEIKQEHQPLGVLLGFALGVVLMLGLERLFKPVAGAGPTPEEGGAGNATGLALITGIDILIDGLLIGVSAGTNAQAGFLITLALTLELLFLSLSTVAALGRAGVTRARVIGVTLLFALALAVGVLIGALLFAGLSGFALAVVLSFAAAALLYLVTEELLTEAHQVTETPLLTATFFAGFLAIFLVELLLPGAGA</sequence>
<feature type="transmembrane region" description="Helical" evidence="1">
    <location>
        <begin position="164"/>
        <end position="185"/>
    </location>
</feature>
<proteinExistence type="predicted"/>
<evidence type="ECO:0000256" key="1">
    <source>
        <dbReference type="SAM" id="Phobius"/>
    </source>
</evidence>
<feature type="transmembrane region" description="Helical" evidence="1">
    <location>
        <begin position="67"/>
        <end position="85"/>
    </location>
</feature>
<organism evidence="2 3">
    <name type="scientific">Deinococcus metallilatus</name>
    <dbReference type="NCBI Taxonomy" id="1211322"/>
    <lineage>
        <taxon>Bacteria</taxon>
        <taxon>Thermotogati</taxon>
        <taxon>Deinococcota</taxon>
        <taxon>Deinococci</taxon>
        <taxon>Deinococcales</taxon>
        <taxon>Deinococcaceae</taxon>
        <taxon>Deinococcus</taxon>
    </lineage>
</organism>
<name>A0ABR6MPP1_9DEIO</name>
<feature type="transmembrane region" description="Helical" evidence="1">
    <location>
        <begin position="37"/>
        <end position="55"/>
    </location>
</feature>
<protein>
    <submittedName>
        <fullName evidence="2">ZIP family zinc transporter</fullName>
    </submittedName>
</protein>
<feature type="transmembrane region" description="Helical" evidence="1">
    <location>
        <begin position="105"/>
        <end position="125"/>
    </location>
</feature>
<keyword evidence="1" id="KW-1133">Transmembrane helix</keyword>
<dbReference type="Proteomes" id="UP000536909">
    <property type="component" value="Unassembled WGS sequence"/>
</dbReference>
<dbReference type="EMBL" id="JACHFV010000002">
    <property type="protein sequence ID" value="MBB5293908.1"/>
    <property type="molecule type" value="Genomic_DNA"/>
</dbReference>
<keyword evidence="3" id="KW-1185">Reference proteome</keyword>
<keyword evidence="1" id="KW-0472">Membrane</keyword>
<feature type="transmembrane region" description="Helical" evidence="1">
    <location>
        <begin position="225"/>
        <end position="244"/>
    </location>
</feature>
<comment type="caution">
    <text evidence="2">The sequence shown here is derived from an EMBL/GenBank/DDBJ whole genome shotgun (WGS) entry which is preliminary data.</text>
</comment>
<evidence type="ECO:0000313" key="3">
    <source>
        <dbReference type="Proteomes" id="UP000536909"/>
    </source>
</evidence>
<gene>
    <name evidence="2" type="ORF">HNQ10_000721</name>
</gene>
<feature type="transmembrane region" description="Helical" evidence="1">
    <location>
        <begin position="192"/>
        <end position="210"/>
    </location>
</feature>
<feature type="transmembrane region" description="Helical" evidence="1">
    <location>
        <begin position="132"/>
        <end position="152"/>
    </location>
</feature>
<accession>A0ABR6MPP1</accession>
<keyword evidence="1" id="KW-0812">Transmembrane</keyword>
<evidence type="ECO:0000313" key="2">
    <source>
        <dbReference type="EMBL" id="MBB5293908.1"/>
    </source>
</evidence>